<evidence type="ECO:0000256" key="9">
    <source>
        <dbReference type="RuleBase" id="RU003357"/>
    </source>
</evidence>
<dbReference type="PANTHER" id="PTHR30069:SF39">
    <property type="entry name" value="BLL6183 PROTEIN"/>
    <property type="match status" value="1"/>
</dbReference>
<feature type="signal peptide" evidence="11">
    <location>
        <begin position="1"/>
        <end position="22"/>
    </location>
</feature>
<dbReference type="InterPro" id="IPR012910">
    <property type="entry name" value="Plug_dom"/>
</dbReference>
<dbReference type="GO" id="GO:0015344">
    <property type="term" value="F:siderophore uptake transmembrane transporter activity"/>
    <property type="evidence" value="ECO:0007669"/>
    <property type="project" value="TreeGrafter"/>
</dbReference>
<protein>
    <recommendedName>
        <fullName evidence="16">TonB-denpendent receptor</fullName>
    </recommendedName>
</protein>
<keyword evidence="15" id="KW-1185">Reference proteome</keyword>
<keyword evidence="2 8" id="KW-0813">Transport</keyword>
<comment type="subcellular location">
    <subcellularLocation>
        <location evidence="1 8">Cell outer membrane</location>
        <topology evidence="1 8">Multi-pass membrane protein</topology>
    </subcellularLocation>
</comment>
<keyword evidence="11" id="KW-0732">Signal</keyword>
<dbReference type="PATRIC" id="fig|1429043.3.peg.5656"/>
<evidence type="ECO:0000256" key="6">
    <source>
        <dbReference type="ARBA" id="ARBA00023136"/>
    </source>
</evidence>
<dbReference type="Gene3D" id="2.170.130.10">
    <property type="entry name" value="TonB-dependent receptor, plug domain"/>
    <property type="match status" value="1"/>
</dbReference>
<evidence type="ECO:0000256" key="4">
    <source>
        <dbReference type="ARBA" id="ARBA00022692"/>
    </source>
</evidence>
<dbReference type="SUPFAM" id="SSF56935">
    <property type="entry name" value="Porins"/>
    <property type="match status" value="1"/>
</dbReference>
<dbReference type="InterPro" id="IPR000531">
    <property type="entry name" value="Beta-barrel_TonB"/>
</dbReference>
<evidence type="ECO:0000256" key="3">
    <source>
        <dbReference type="ARBA" id="ARBA00022452"/>
    </source>
</evidence>
<dbReference type="GO" id="GO:0044718">
    <property type="term" value="P:siderophore transmembrane transport"/>
    <property type="evidence" value="ECO:0007669"/>
    <property type="project" value="TreeGrafter"/>
</dbReference>
<evidence type="ECO:0000259" key="13">
    <source>
        <dbReference type="Pfam" id="PF07715"/>
    </source>
</evidence>
<sequence>MKKISVIAFVLGLFLTPCLGFAANGAMPNGETILLNSSDISEANVRSIQELLNLIPGVKAGSSSVSIRGNSAVAVFLDGMSLINTASAHRQIKWNLVSVEDIETLKLIKGGGAVAFGDNTSGGVIIIKTKAVNRTKASLSFEAGNQNYWRTKGNATRKSGPWGVSFNGDFFSTDGFRINGDKEQGRAGIKLSYAPEKWLRFAGSDSEAPTLALDYGETRKGSPGLPSRPTPKARSRDEALGASFNFKANGWKNTTSFTRFQNDFYNSDSNTVTKLRSWNLKQDLRKSFKTSLLGKINTGLMLATTEAQGNKVKPVDEQSYSLFGQKSIRFKGLPLTLGLGLRANLYSAFDTAINPEVKAGWKIGDLRLEAAFQLTNNTPSIRQRYYETSTTRPNPDLDMERGTNYSLGANYSPLDWLSLSTTVFYNQIRDRITYMRGEDGVGRYENLGETHLSGVEASLTFKPFKWLVFRPSYTYLEAIDDQSELWISAKPRHKFKADLQIRPSSDLMFGIQGTHVSELYTNAANTKTAPSYFLLDLRGEYRLEQVRFFFRVDNCLDEDHLYADGYPAPPRTWQMGVGWDF</sequence>
<dbReference type="InterPro" id="IPR039426">
    <property type="entry name" value="TonB-dep_rcpt-like"/>
</dbReference>
<dbReference type="Pfam" id="PF07715">
    <property type="entry name" value="Plug"/>
    <property type="match status" value="1"/>
</dbReference>
<evidence type="ECO:0000256" key="1">
    <source>
        <dbReference type="ARBA" id="ARBA00004571"/>
    </source>
</evidence>
<feature type="chain" id="PRO_5002256183" description="TonB-denpendent receptor" evidence="11">
    <location>
        <begin position="23"/>
        <end position="581"/>
    </location>
</feature>
<dbReference type="PROSITE" id="PS52016">
    <property type="entry name" value="TONB_DEPENDENT_REC_3"/>
    <property type="match status" value="1"/>
</dbReference>
<evidence type="ECO:0000256" key="7">
    <source>
        <dbReference type="ARBA" id="ARBA00023237"/>
    </source>
</evidence>
<dbReference type="InParanoid" id="A0A0D2JNB1"/>
<dbReference type="OrthoDB" id="9758472at2"/>
<keyword evidence="4 8" id="KW-0812">Transmembrane</keyword>
<evidence type="ECO:0000256" key="5">
    <source>
        <dbReference type="ARBA" id="ARBA00023077"/>
    </source>
</evidence>
<organism evidence="14 15">
    <name type="scientific">Dethiosulfatarculus sandiegensis</name>
    <dbReference type="NCBI Taxonomy" id="1429043"/>
    <lineage>
        <taxon>Bacteria</taxon>
        <taxon>Pseudomonadati</taxon>
        <taxon>Thermodesulfobacteriota</taxon>
        <taxon>Desulfarculia</taxon>
        <taxon>Desulfarculales</taxon>
        <taxon>Desulfarculaceae</taxon>
        <taxon>Dethiosulfatarculus</taxon>
    </lineage>
</organism>
<keyword evidence="5 9" id="KW-0798">TonB box</keyword>
<comment type="caution">
    <text evidence="14">The sequence shown here is derived from an EMBL/GenBank/DDBJ whole genome shotgun (WGS) entry which is preliminary data.</text>
</comment>
<evidence type="ECO:0000256" key="2">
    <source>
        <dbReference type="ARBA" id="ARBA00022448"/>
    </source>
</evidence>
<keyword evidence="6 8" id="KW-0472">Membrane</keyword>
<evidence type="ECO:0000259" key="12">
    <source>
        <dbReference type="Pfam" id="PF00593"/>
    </source>
</evidence>
<dbReference type="Pfam" id="PF00593">
    <property type="entry name" value="TonB_dep_Rec_b-barrel"/>
    <property type="match status" value="1"/>
</dbReference>
<keyword evidence="7 8" id="KW-0998">Cell outer membrane</keyword>
<dbReference type="InterPro" id="IPR037066">
    <property type="entry name" value="Plug_dom_sf"/>
</dbReference>
<dbReference type="GO" id="GO:0009279">
    <property type="term" value="C:cell outer membrane"/>
    <property type="evidence" value="ECO:0007669"/>
    <property type="project" value="UniProtKB-SubCell"/>
</dbReference>
<dbReference type="InterPro" id="IPR036942">
    <property type="entry name" value="Beta-barrel_TonB_sf"/>
</dbReference>
<dbReference type="AlphaFoldDB" id="A0A0D2JNB1"/>
<accession>A0A0D2JNB1</accession>
<gene>
    <name evidence="14" type="ORF">X474_26705</name>
</gene>
<dbReference type="RefSeq" id="WP_044352627.1">
    <property type="nucleotide sequence ID" value="NZ_AZAC01000078.1"/>
</dbReference>
<proteinExistence type="inferred from homology"/>
<evidence type="ECO:0000313" key="15">
    <source>
        <dbReference type="Proteomes" id="UP000032233"/>
    </source>
</evidence>
<name>A0A0D2JNB1_9BACT</name>
<dbReference type="Proteomes" id="UP000032233">
    <property type="component" value="Unassembled WGS sequence"/>
</dbReference>
<dbReference type="STRING" id="1429043.X474_26705"/>
<reference evidence="14 15" key="1">
    <citation type="submission" date="2013-11" db="EMBL/GenBank/DDBJ databases">
        <title>Metagenomic analysis of a methanogenic consortium involved in long chain n-alkane degradation.</title>
        <authorList>
            <person name="Davidova I.A."/>
            <person name="Callaghan A.V."/>
            <person name="Wawrik B."/>
            <person name="Pruitt S."/>
            <person name="Marks C."/>
            <person name="Duncan K.E."/>
            <person name="Suflita J.M."/>
        </authorList>
    </citation>
    <scope>NUCLEOTIDE SEQUENCE [LARGE SCALE GENOMIC DNA]</scope>
    <source>
        <strain evidence="14 15">SPR</strain>
    </source>
</reference>
<feature type="region of interest" description="Disordered" evidence="10">
    <location>
        <begin position="214"/>
        <end position="236"/>
    </location>
</feature>
<dbReference type="PANTHER" id="PTHR30069">
    <property type="entry name" value="TONB-DEPENDENT OUTER MEMBRANE RECEPTOR"/>
    <property type="match status" value="1"/>
</dbReference>
<feature type="domain" description="TonB-dependent receptor plug" evidence="13">
    <location>
        <begin position="35"/>
        <end position="124"/>
    </location>
</feature>
<feature type="domain" description="TonB-dependent receptor-like beta-barrel" evidence="12">
    <location>
        <begin position="169"/>
        <end position="554"/>
    </location>
</feature>
<evidence type="ECO:0008006" key="16">
    <source>
        <dbReference type="Google" id="ProtNLM"/>
    </source>
</evidence>
<evidence type="ECO:0000256" key="8">
    <source>
        <dbReference type="PROSITE-ProRule" id="PRU01360"/>
    </source>
</evidence>
<keyword evidence="3 8" id="KW-1134">Transmembrane beta strand</keyword>
<dbReference type="Gene3D" id="2.40.170.20">
    <property type="entry name" value="TonB-dependent receptor, beta-barrel domain"/>
    <property type="match status" value="1"/>
</dbReference>
<evidence type="ECO:0000256" key="11">
    <source>
        <dbReference type="SAM" id="SignalP"/>
    </source>
</evidence>
<evidence type="ECO:0000256" key="10">
    <source>
        <dbReference type="SAM" id="MobiDB-lite"/>
    </source>
</evidence>
<dbReference type="EMBL" id="AZAC01000078">
    <property type="protein sequence ID" value="KIX10975.1"/>
    <property type="molecule type" value="Genomic_DNA"/>
</dbReference>
<comment type="similarity">
    <text evidence="8 9">Belongs to the TonB-dependent receptor family.</text>
</comment>
<evidence type="ECO:0000313" key="14">
    <source>
        <dbReference type="EMBL" id="KIX10975.1"/>
    </source>
</evidence>